<sequence length="563" mass="63650">MHDLVHDLAIFVSGEVSFRLDLSNDLHSLSDNTRHLSFRKDTCDLGKLKVLCKAKCLRTFVALPLDKLYEPDCSKYPVPYDLLLSTGSCLRVLSLSQSSIQELPDSISHLKHLRYLDLSYTEIRELPDSICTLYNLQTLLLSRCGNLSRLPKNMGSLMNLRHLDIEGVPLKEMPPQITNMKYLRTLSHVVLGYGQSGFKIKMLNEFEHLHGKLGILGLENIVDAAEASEGNLTNRNSLSKIYFRWNANAGAAESSQKEKEVLDALRPHTNLTELEIEFYRGTIFSNWLVDHSFSNLVSVCLRDCKYCWALPPLGQLPSLKELIIGGFDSVVSIGDEIHGSGTSFSSLEVIYIGDMLEWKEWSFSEAILEVGIFPRLTFLVFYNCPKLVVGLPGYLPSLKELHINDCEQMEVLLFRNQQSVTASSSLNSKLKSLVLKRCKTLFKNSMNWDLQRHPCLETLNIIEWEDESFPDEGLLPTTLTDISIQHSSKLEGLNGKAFQQLTSLKSLYIHVCQSLRCLPEEGLPTSLEDLTIAYCPLLKQRCEEGGEDWPKISHIPSLRLKNI</sequence>
<comment type="caution">
    <text evidence="2">The sequence shown here is derived from an EMBL/GenBank/DDBJ whole genome shotgun (WGS) entry which is preliminary data.</text>
</comment>
<proteinExistence type="predicted"/>
<dbReference type="InterPro" id="IPR032675">
    <property type="entry name" value="LRR_dom_sf"/>
</dbReference>
<name>A0A2P5BLP7_TREOI</name>
<dbReference type="InterPro" id="IPR001611">
    <property type="entry name" value="Leu-rich_rpt"/>
</dbReference>
<dbReference type="InterPro" id="IPR056789">
    <property type="entry name" value="LRR_R13L1-DRL21"/>
</dbReference>
<evidence type="ECO:0000313" key="3">
    <source>
        <dbReference type="Proteomes" id="UP000237000"/>
    </source>
</evidence>
<dbReference type="SUPFAM" id="SSF52047">
    <property type="entry name" value="RNI-like"/>
    <property type="match status" value="1"/>
</dbReference>
<dbReference type="InParanoid" id="A0A2P5BLP7"/>
<dbReference type="OrthoDB" id="1179148at2759"/>
<evidence type="ECO:0000259" key="1">
    <source>
        <dbReference type="Pfam" id="PF25019"/>
    </source>
</evidence>
<gene>
    <name evidence="2" type="ORF">TorRG33x02_316550</name>
</gene>
<dbReference type="Proteomes" id="UP000237000">
    <property type="component" value="Unassembled WGS sequence"/>
</dbReference>
<feature type="domain" description="R13L1/DRL21-like LRR repeat region" evidence="1">
    <location>
        <begin position="200"/>
        <end position="326"/>
    </location>
</feature>
<dbReference type="SUPFAM" id="SSF52058">
    <property type="entry name" value="L domain-like"/>
    <property type="match status" value="1"/>
</dbReference>
<dbReference type="AlphaFoldDB" id="A0A2P5BLP7"/>
<dbReference type="EMBL" id="JXTC01000496">
    <property type="protein sequence ID" value="PON49721.1"/>
    <property type="molecule type" value="Genomic_DNA"/>
</dbReference>
<evidence type="ECO:0000313" key="2">
    <source>
        <dbReference type="EMBL" id="PON49721.1"/>
    </source>
</evidence>
<reference evidence="3" key="1">
    <citation type="submission" date="2016-06" db="EMBL/GenBank/DDBJ databases">
        <title>Parallel loss of symbiosis genes in relatives of nitrogen-fixing non-legume Parasponia.</title>
        <authorList>
            <person name="Van Velzen R."/>
            <person name="Holmer R."/>
            <person name="Bu F."/>
            <person name="Rutten L."/>
            <person name="Van Zeijl A."/>
            <person name="Liu W."/>
            <person name="Santuari L."/>
            <person name="Cao Q."/>
            <person name="Sharma T."/>
            <person name="Shen D."/>
            <person name="Roswanjaya Y."/>
            <person name="Wardhani T."/>
            <person name="Kalhor M.S."/>
            <person name="Jansen J."/>
            <person name="Van den Hoogen J."/>
            <person name="Gungor B."/>
            <person name="Hartog M."/>
            <person name="Hontelez J."/>
            <person name="Verver J."/>
            <person name="Yang W.-C."/>
            <person name="Schijlen E."/>
            <person name="Repin R."/>
            <person name="Schilthuizen M."/>
            <person name="Schranz E."/>
            <person name="Heidstra R."/>
            <person name="Miyata K."/>
            <person name="Fedorova E."/>
            <person name="Kohlen W."/>
            <person name="Bisseling T."/>
            <person name="Smit S."/>
            <person name="Geurts R."/>
        </authorList>
    </citation>
    <scope>NUCLEOTIDE SEQUENCE [LARGE SCALE GENOMIC DNA]</scope>
    <source>
        <strain evidence="3">cv. RG33-2</strain>
    </source>
</reference>
<dbReference type="PROSITE" id="PS51450">
    <property type="entry name" value="LRR"/>
    <property type="match status" value="1"/>
</dbReference>
<keyword evidence="3" id="KW-1185">Reference proteome</keyword>
<dbReference type="PANTHER" id="PTHR47186">
    <property type="entry name" value="LEUCINE-RICH REPEAT-CONTAINING PROTEIN 57"/>
    <property type="match status" value="1"/>
</dbReference>
<accession>A0A2P5BLP7</accession>
<organism evidence="2 3">
    <name type="scientific">Trema orientale</name>
    <name type="common">Charcoal tree</name>
    <name type="synonym">Celtis orientalis</name>
    <dbReference type="NCBI Taxonomy" id="63057"/>
    <lineage>
        <taxon>Eukaryota</taxon>
        <taxon>Viridiplantae</taxon>
        <taxon>Streptophyta</taxon>
        <taxon>Embryophyta</taxon>
        <taxon>Tracheophyta</taxon>
        <taxon>Spermatophyta</taxon>
        <taxon>Magnoliopsida</taxon>
        <taxon>eudicotyledons</taxon>
        <taxon>Gunneridae</taxon>
        <taxon>Pentapetalae</taxon>
        <taxon>rosids</taxon>
        <taxon>fabids</taxon>
        <taxon>Rosales</taxon>
        <taxon>Cannabaceae</taxon>
        <taxon>Trema</taxon>
    </lineage>
</organism>
<dbReference type="Gene3D" id="3.80.10.10">
    <property type="entry name" value="Ribonuclease Inhibitor"/>
    <property type="match status" value="3"/>
</dbReference>
<dbReference type="Pfam" id="PF13855">
    <property type="entry name" value="LRR_8"/>
    <property type="match status" value="1"/>
</dbReference>
<dbReference type="PANTHER" id="PTHR47186:SF3">
    <property type="entry name" value="OS09G0267800 PROTEIN"/>
    <property type="match status" value="1"/>
</dbReference>
<dbReference type="Pfam" id="PF25019">
    <property type="entry name" value="LRR_R13L1-DRL21"/>
    <property type="match status" value="1"/>
</dbReference>
<dbReference type="STRING" id="63057.A0A2P5BLP7"/>
<protein>
    <submittedName>
        <fullName evidence="2">LRR domain containing protein</fullName>
    </submittedName>
</protein>